<dbReference type="EMBL" id="JH767619">
    <property type="protein sequence ID" value="EON69610.1"/>
    <property type="molecule type" value="Genomic_DNA"/>
</dbReference>
<evidence type="ECO:0000313" key="8">
    <source>
        <dbReference type="Proteomes" id="UP000016924"/>
    </source>
</evidence>
<accession>R7Z619</accession>
<dbReference type="InterPro" id="IPR029006">
    <property type="entry name" value="ADF-H/Gelsolin-like_dom_sf"/>
</dbReference>
<protein>
    <recommendedName>
        <fullName evidence="3">Cofilin</fullName>
    </recommendedName>
    <alternativeName>
        <fullName evidence="5">Actin-depolymerizing factor 1</fullName>
    </alternativeName>
</protein>
<dbReference type="OrthoDB" id="10249245at2759"/>
<dbReference type="Pfam" id="PF00241">
    <property type="entry name" value="Cofilin_ADF"/>
    <property type="match status" value="1"/>
</dbReference>
<dbReference type="GO" id="GO:0030042">
    <property type="term" value="P:actin filament depolymerization"/>
    <property type="evidence" value="ECO:0007669"/>
    <property type="project" value="InterPro"/>
</dbReference>
<dbReference type="SMART" id="SM00102">
    <property type="entry name" value="ADF"/>
    <property type="match status" value="1"/>
</dbReference>
<evidence type="ECO:0000313" key="7">
    <source>
        <dbReference type="EMBL" id="EON69610.1"/>
    </source>
</evidence>
<dbReference type="PANTHER" id="PTHR11913">
    <property type="entry name" value="COFILIN-RELATED"/>
    <property type="match status" value="1"/>
</dbReference>
<evidence type="ECO:0000256" key="5">
    <source>
        <dbReference type="ARBA" id="ARBA00032427"/>
    </source>
</evidence>
<dbReference type="AlphaFoldDB" id="R7Z619"/>
<dbReference type="GeneID" id="19906181"/>
<dbReference type="GO" id="GO:0016363">
    <property type="term" value="C:nuclear matrix"/>
    <property type="evidence" value="ECO:0007669"/>
    <property type="project" value="UniProtKB-SubCell"/>
</dbReference>
<evidence type="ECO:0000259" key="6">
    <source>
        <dbReference type="PROSITE" id="PS51263"/>
    </source>
</evidence>
<dbReference type="GO" id="GO:0015629">
    <property type="term" value="C:actin cytoskeleton"/>
    <property type="evidence" value="ECO:0007669"/>
    <property type="project" value="InterPro"/>
</dbReference>
<dbReference type="HOGENOM" id="CLU_094004_4_0_1"/>
<gene>
    <name evidence="7" type="ORF">W97_08870</name>
</gene>
<evidence type="ECO:0000256" key="1">
    <source>
        <dbReference type="ARBA" id="ARBA00004109"/>
    </source>
</evidence>
<dbReference type="SUPFAM" id="SSF55753">
    <property type="entry name" value="Actin depolymerizing proteins"/>
    <property type="match status" value="1"/>
</dbReference>
<evidence type="ECO:0000256" key="2">
    <source>
        <dbReference type="ARBA" id="ARBA00006844"/>
    </source>
</evidence>
<dbReference type="OMA" id="ITFYSWS"/>
<proteinExistence type="inferred from homology"/>
<evidence type="ECO:0000256" key="3">
    <source>
        <dbReference type="ARBA" id="ARBA00015630"/>
    </source>
</evidence>
<dbReference type="STRING" id="1168221.R7Z619"/>
<organism evidence="7 8">
    <name type="scientific">Coniosporium apollinis (strain CBS 100218)</name>
    <name type="common">Rock-inhabiting black yeast</name>
    <dbReference type="NCBI Taxonomy" id="1168221"/>
    <lineage>
        <taxon>Eukaryota</taxon>
        <taxon>Fungi</taxon>
        <taxon>Dikarya</taxon>
        <taxon>Ascomycota</taxon>
        <taxon>Pezizomycotina</taxon>
        <taxon>Dothideomycetes</taxon>
        <taxon>Dothideomycetes incertae sedis</taxon>
        <taxon>Coniosporium</taxon>
    </lineage>
</organism>
<dbReference type="InterPro" id="IPR017904">
    <property type="entry name" value="ADF/Cofilin"/>
</dbReference>
<reference evidence="8" key="1">
    <citation type="submission" date="2012-06" db="EMBL/GenBank/DDBJ databases">
        <title>The genome sequence of Coniosporium apollinis CBS 100218.</title>
        <authorList>
            <consortium name="The Broad Institute Genome Sequencing Platform"/>
            <person name="Cuomo C."/>
            <person name="Gorbushina A."/>
            <person name="Noack S."/>
            <person name="Walker B."/>
            <person name="Young S.K."/>
            <person name="Zeng Q."/>
            <person name="Gargeya S."/>
            <person name="Fitzgerald M."/>
            <person name="Haas B."/>
            <person name="Abouelleil A."/>
            <person name="Alvarado L."/>
            <person name="Arachchi H.M."/>
            <person name="Berlin A.M."/>
            <person name="Chapman S.B."/>
            <person name="Goldberg J."/>
            <person name="Griggs A."/>
            <person name="Gujja S."/>
            <person name="Hansen M."/>
            <person name="Howarth C."/>
            <person name="Imamovic A."/>
            <person name="Larimer J."/>
            <person name="McCowan C."/>
            <person name="Montmayeur A."/>
            <person name="Murphy C."/>
            <person name="Neiman D."/>
            <person name="Pearson M."/>
            <person name="Priest M."/>
            <person name="Roberts A."/>
            <person name="Saif S."/>
            <person name="Shea T."/>
            <person name="Sisk P."/>
            <person name="Sykes S."/>
            <person name="Wortman J."/>
            <person name="Nusbaum C."/>
            <person name="Birren B."/>
        </authorList>
    </citation>
    <scope>NUCLEOTIDE SEQUENCE [LARGE SCALE GENOMIC DNA]</scope>
    <source>
        <strain evidence="8">CBS 100218</strain>
    </source>
</reference>
<dbReference type="eggNOG" id="KOG1735">
    <property type="taxonomic scope" value="Eukaryota"/>
</dbReference>
<keyword evidence="8" id="KW-1185">Reference proteome</keyword>
<comment type="similarity">
    <text evidence="2">Belongs to the actin-binding proteins ADF family.</text>
</comment>
<dbReference type="Proteomes" id="UP000016924">
    <property type="component" value="Unassembled WGS sequence"/>
</dbReference>
<comment type="subcellular location">
    <subcellularLocation>
        <location evidence="1">Nucleus matrix</location>
    </subcellularLocation>
</comment>
<dbReference type="InterPro" id="IPR002108">
    <property type="entry name" value="ADF-H"/>
</dbReference>
<dbReference type="Gene3D" id="3.40.20.10">
    <property type="entry name" value="Severin"/>
    <property type="match status" value="1"/>
</dbReference>
<name>R7Z619_CONA1</name>
<dbReference type="GO" id="GO:0003779">
    <property type="term" value="F:actin binding"/>
    <property type="evidence" value="ECO:0007669"/>
    <property type="project" value="UniProtKB-KW"/>
</dbReference>
<keyword evidence="4" id="KW-0009">Actin-binding</keyword>
<dbReference type="RefSeq" id="XP_007784927.1">
    <property type="nucleotide sequence ID" value="XM_007786737.1"/>
</dbReference>
<feature type="domain" description="ADF-H" evidence="6">
    <location>
        <begin position="33"/>
        <end position="178"/>
    </location>
</feature>
<dbReference type="CDD" id="cd11286">
    <property type="entry name" value="ADF_cofilin_like"/>
    <property type="match status" value="1"/>
</dbReference>
<sequence length="181" mass="20611">MYSCSPDPRHHSFTVIRHTANPGTQPIHFPSYAAFVSVHPDCISAFNELKLGKDIKYIIYKISDDWKEIVVEETSKEADFQTFREKLLSAKSKDRRGKEGIGGRYAVYDMEYELESGEGKRSKITFISWCPDDAPQYPRMMYSSSKDAIKRALNGLAADIQANDADDIEYENIISRVSKGR</sequence>
<dbReference type="PROSITE" id="PS51263">
    <property type="entry name" value="ADF_H"/>
    <property type="match status" value="1"/>
</dbReference>
<evidence type="ECO:0000256" key="4">
    <source>
        <dbReference type="ARBA" id="ARBA00023203"/>
    </source>
</evidence>